<dbReference type="Gene3D" id="3.40.630.30">
    <property type="match status" value="1"/>
</dbReference>
<dbReference type="PANTHER" id="PTHR43792">
    <property type="entry name" value="GNAT FAMILY, PUTATIVE (AFU_ORTHOLOGUE AFUA_3G00765)-RELATED-RELATED"/>
    <property type="match status" value="1"/>
</dbReference>
<protein>
    <submittedName>
        <fullName evidence="2">Acetyltransferase, GNAT family</fullName>
    </submittedName>
</protein>
<proteinExistence type="predicted"/>
<dbReference type="STRING" id="1499967.U27_06885"/>
<dbReference type="PANTHER" id="PTHR43792:SF1">
    <property type="entry name" value="N-ACETYLTRANSFERASE DOMAIN-CONTAINING PROTEIN"/>
    <property type="match status" value="1"/>
</dbReference>
<dbReference type="Proteomes" id="UP000030661">
    <property type="component" value="Unassembled WGS sequence"/>
</dbReference>
<evidence type="ECO:0000313" key="3">
    <source>
        <dbReference type="Proteomes" id="UP000030661"/>
    </source>
</evidence>
<feature type="domain" description="N-acetyltransferase" evidence="1">
    <location>
        <begin position="11"/>
        <end position="177"/>
    </location>
</feature>
<dbReference type="HOGENOM" id="CLU_013985_3_6_0"/>
<dbReference type="InterPro" id="IPR051531">
    <property type="entry name" value="N-acetyltransferase"/>
</dbReference>
<gene>
    <name evidence="2" type="ORF">U27_06885</name>
</gene>
<dbReference type="Pfam" id="PF13302">
    <property type="entry name" value="Acetyltransf_3"/>
    <property type="match status" value="1"/>
</dbReference>
<dbReference type="AlphaFoldDB" id="A0A081C5P4"/>
<organism evidence="2">
    <name type="scientific">Vecturithrix granuli</name>
    <dbReference type="NCBI Taxonomy" id="1499967"/>
    <lineage>
        <taxon>Bacteria</taxon>
        <taxon>Candidatus Moduliflexota</taxon>
        <taxon>Candidatus Vecturitrichia</taxon>
        <taxon>Candidatus Vecturitrichales</taxon>
        <taxon>Candidatus Vecturitrichaceae</taxon>
        <taxon>Candidatus Vecturithrix</taxon>
    </lineage>
</organism>
<dbReference type="GO" id="GO:0016747">
    <property type="term" value="F:acyltransferase activity, transferring groups other than amino-acyl groups"/>
    <property type="evidence" value="ECO:0007669"/>
    <property type="project" value="InterPro"/>
</dbReference>
<keyword evidence="2" id="KW-0808">Transferase</keyword>
<reference evidence="2" key="1">
    <citation type="journal article" date="2015" name="PeerJ">
        <title>First genomic representation of candidate bacterial phylum KSB3 points to enhanced environmental sensing as a trigger of wastewater bulking.</title>
        <authorList>
            <person name="Sekiguchi Y."/>
            <person name="Ohashi A."/>
            <person name="Parks D.H."/>
            <person name="Yamauchi T."/>
            <person name="Tyson G.W."/>
            <person name="Hugenholtz P."/>
        </authorList>
    </citation>
    <scope>NUCLEOTIDE SEQUENCE [LARGE SCALE GENOMIC DNA]</scope>
</reference>
<dbReference type="InterPro" id="IPR016181">
    <property type="entry name" value="Acyl_CoA_acyltransferase"/>
</dbReference>
<dbReference type="SUPFAM" id="SSF55729">
    <property type="entry name" value="Acyl-CoA N-acyltransferases (Nat)"/>
    <property type="match status" value="1"/>
</dbReference>
<evidence type="ECO:0000259" key="1">
    <source>
        <dbReference type="PROSITE" id="PS51186"/>
    </source>
</evidence>
<keyword evidence="3" id="KW-1185">Reference proteome</keyword>
<dbReference type="EMBL" id="DF820471">
    <property type="protein sequence ID" value="GAK59899.1"/>
    <property type="molecule type" value="Genomic_DNA"/>
</dbReference>
<dbReference type="InterPro" id="IPR000182">
    <property type="entry name" value="GNAT_dom"/>
</dbReference>
<evidence type="ECO:0000313" key="2">
    <source>
        <dbReference type="EMBL" id="GAK59899.1"/>
    </source>
</evidence>
<name>A0A081C5P4_VECG1</name>
<sequence>MIAPTLQTQRLVIQSIKVSDAHAMFLYRSDKTVQRYQFWRPRTQGEVEDFIQKVNELAFDTEHTWYQLGIYTKQPRELIGDLGLHFLEPHNSQVEIGFTIAPTHQRQGYAAEAVISILDYVFAHMRKHRVIASVDPNNTASIALLKKLGLRQEAHFVQSLWDDGAWLDDVVYAILREEWMRIAYGEKPGK</sequence>
<dbReference type="PROSITE" id="PS51186">
    <property type="entry name" value="GNAT"/>
    <property type="match status" value="1"/>
</dbReference>
<accession>A0A081C5P4</accession>
<dbReference type="eggNOG" id="COG1670">
    <property type="taxonomic scope" value="Bacteria"/>
</dbReference>